<proteinExistence type="inferred from homology"/>
<dbReference type="EC" id="2.7.11.22" evidence="2"/>
<organism evidence="13 15">
    <name type="scientific">Anaeramoeba flamelloides</name>
    <dbReference type="NCBI Taxonomy" id="1746091"/>
    <lineage>
        <taxon>Eukaryota</taxon>
        <taxon>Metamonada</taxon>
        <taxon>Anaeramoebidae</taxon>
        <taxon>Anaeramoeba</taxon>
    </lineage>
</organism>
<dbReference type="Proteomes" id="UP001150062">
    <property type="component" value="Unassembled WGS sequence"/>
</dbReference>
<dbReference type="InterPro" id="IPR000719">
    <property type="entry name" value="Prot_kinase_dom"/>
</dbReference>
<evidence type="ECO:0000256" key="6">
    <source>
        <dbReference type="ARBA" id="ARBA00022777"/>
    </source>
</evidence>
<dbReference type="GO" id="GO:0000082">
    <property type="term" value="P:G1/S transition of mitotic cell cycle"/>
    <property type="evidence" value="ECO:0007669"/>
    <property type="project" value="TreeGrafter"/>
</dbReference>
<keyword evidence="16" id="KW-1185">Reference proteome</keyword>
<keyword evidence="3 11" id="KW-0723">Serine/threonine-protein kinase</keyword>
<keyword evidence="4" id="KW-0808">Transferase</keyword>
<dbReference type="Pfam" id="PF00069">
    <property type="entry name" value="Pkinase"/>
    <property type="match status" value="1"/>
</dbReference>
<accession>A0AAV7Y4Y3</accession>
<comment type="catalytic activity">
    <reaction evidence="8">
        <text>L-threonyl-[protein] + ATP = O-phospho-L-threonyl-[protein] + ADP + H(+)</text>
        <dbReference type="Rhea" id="RHEA:46608"/>
        <dbReference type="Rhea" id="RHEA-COMP:11060"/>
        <dbReference type="Rhea" id="RHEA-COMP:11605"/>
        <dbReference type="ChEBI" id="CHEBI:15378"/>
        <dbReference type="ChEBI" id="CHEBI:30013"/>
        <dbReference type="ChEBI" id="CHEBI:30616"/>
        <dbReference type="ChEBI" id="CHEBI:61977"/>
        <dbReference type="ChEBI" id="CHEBI:456216"/>
        <dbReference type="EC" id="2.7.11.22"/>
    </reaction>
</comment>
<evidence type="ECO:0000313" key="15">
    <source>
        <dbReference type="Proteomes" id="UP001146793"/>
    </source>
</evidence>
<evidence type="ECO:0000256" key="7">
    <source>
        <dbReference type="ARBA" id="ARBA00022840"/>
    </source>
</evidence>
<dbReference type="GO" id="GO:0005524">
    <property type="term" value="F:ATP binding"/>
    <property type="evidence" value="ECO:0007669"/>
    <property type="project" value="UniProtKB-UniRule"/>
</dbReference>
<comment type="caution">
    <text evidence="13">The sequence shown here is derived from an EMBL/GenBank/DDBJ whole genome shotgun (WGS) entry which is preliminary data.</text>
</comment>
<dbReference type="GO" id="GO:0004693">
    <property type="term" value="F:cyclin-dependent protein serine/threonine kinase activity"/>
    <property type="evidence" value="ECO:0007669"/>
    <property type="project" value="UniProtKB-EC"/>
</dbReference>
<dbReference type="PANTHER" id="PTHR24056:SF254">
    <property type="entry name" value="CYCLIN-DEPENDENT KINASE 2"/>
    <property type="match status" value="1"/>
</dbReference>
<evidence type="ECO:0000313" key="16">
    <source>
        <dbReference type="Proteomes" id="UP001150062"/>
    </source>
</evidence>
<evidence type="ECO:0000256" key="3">
    <source>
        <dbReference type="ARBA" id="ARBA00022527"/>
    </source>
</evidence>
<dbReference type="PANTHER" id="PTHR24056">
    <property type="entry name" value="CELL DIVISION PROTEIN KINASE"/>
    <property type="match status" value="1"/>
</dbReference>
<keyword evidence="6" id="KW-0418">Kinase</keyword>
<gene>
    <name evidence="13" type="ORF">M0812_29703</name>
    <name evidence="14" type="ORF">M0813_20524</name>
</gene>
<feature type="domain" description="Protein kinase" evidence="12">
    <location>
        <begin position="9"/>
        <end position="297"/>
    </location>
</feature>
<dbReference type="SUPFAM" id="SSF56112">
    <property type="entry name" value="Protein kinase-like (PK-like)"/>
    <property type="match status" value="1"/>
</dbReference>
<sequence>MSKNTFNNLVKLHKVGEGTYGVVYKVKNKKTGEILALKKIRLEGDEEGVPSTTIREISLLLELQHPNIVKLLDVVHNSGKLCLVFEFLDQDLKKHMDSCEGLLDPKLVKSYMYQILNGLLFCHLQGVFHRDLKPQNLLIDKEGVIKICDFGLARSFSIPLRTYTHEIVTLWYRAPEILLGAKHYSTPVDMWSVGTIFAELLMNYPLFPADSEIDLLFKIFKCFGTPTNENFPGLTYFPNYSPIFPQFSPSGLKKTMGQIIGEKNKIDPVALDLLEKMLIYDPSERISAKQAMKHPYFDDIREQMEKN</sequence>
<dbReference type="PROSITE" id="PS50011">
    <property type="entry name" value="PROTEIN_KINASE_DOM"/>
    <property type="match status" value="1"/>
</dbReference>
<dbReference type="Gene3D" id="1.10.510.10">
    <property type="entry name" value="Transferase(Phosphotransferase) domain 1"/>
    <property type="match status" value="1"/>
</dbReference>
<evidence type="ECO:0000256" key="5">
    <source>
        <dbReference type="ARBA" id="ARBA00022741"/>
    </source>
</evidence>
<dbReference type="GO" id="GO:0010389">
    <property type="term" value="P:regulation of G2/M transition of mitotic cell cycle"/>
    <property type="evidence" value="ECO:0007669"/>
    <property type="project" value="TreeGrafter"/>
</dbReference>
<dbReference type="EMBL" id="JANTQA010000075">
    <property type="protein sequence ID" value="KAJ3424071.1"/>
    <property type="molecule type" value="Genomic_DNA"/>
</dbReference>
<keyword evidence="5 10" id="KW-0547">Nucleotide-binding</keyword>
<comment type="catalytic activity">
    <reaction evidence="9">
        <text>L-seryl-[protein] + ATP = O-phospho-L-seryl-[protein] + ADP + H(+)</text>
        <dbReference type="Rhea" id="RHEA:17989"/>
        <dbReference type="Rhea" id="RHEA-COMP:9863"/>
        <dbReference type="Rhea" id="RHEA-COMP:11604"/>
        <dbReference type="ChEBI" id="CHEBI:15378"/>
        <dbReference type="ChEBI" id="CHEBI:29999"/>
        <dbReference type="ChEBI" id="CHEBI:30616"/>
        <dbReference type="ChEBI" id="CHEBI:83421"/>
        <dbReference type="ChEBI" id="CHEBI:456216"/>
        <dbReference type="EC" id="2.7.11.22"/>
    </reaction>
</comment>
<evidence type="ECO:0000256" key="1">
    <source>
        <dbReference type="ARBA" id="ARBA00006485"/>
    </source>
</evidence>
<reference evidence="14" key="1">
    <citation type="submission" date="2022-08" db="EMBL/GenBank/DDBJ databases">
        <title>Novel sulfate-reducing endosymbionts in the free-living metamonad Anaeramoeba.</title>
        <authorList>
            <person name="Jerlstrom-Hultqvist J."/>
            <person name="Cepicka I."/>
            <person name="Gallot-Lavallee L."/>
            <person name="Salas-Leiva D."/>
            <person name="Curtis B.A."/>
            <person name="Zahonova K."/>
            <person name="Pipaliya S."/>
            <person name="Dacks J."/>
            <person name="Roger A.J."/>
        </authorList>
    </citation>
    <scope>NUCLEOTIDE SEQUENCE</scope>
    <source>
        <strain evidence="14">Schooner1</strain>
    </source>
</reference>
<protein>
    <recommendedName>
        <fullName evidence="2">cyclin-dependent kinase</fullName>
        <ecNumber evidence="2">2.7.11.22</ecNumber>
    </recommendedName>
</protein>
<dbReference type="Gene3D" id="3.30.200.20">
    <property type="entry name" value="Phosphorylase Kinase, domain 1"/>
    <property type="match status" value="1"/>
</dbReference>
<dbReference type="FunFam" id="1.10.510.10:FF:000706">
    <property type="entry name" value="Cyclin-dependent kinase 1"/>
    <property type="match status" value="1"/>
</dbReference>
<dbReference type="SMART" id="SM00220">
    <property type="entry name" value="S_TKc"/>
    <property type="match status" value="1"/>
</dbReference>
<evidence type="ECO:0000313" key="13">
    <source>
        <dbReference type="EMBL" id="KAJ3424071.1"/>
    </source>
</evidence>
<dbReference type="FunFam" id="3.30.200.20:FF:000599">
    <property type="entry name" value="Cyclin-dependent kinase 2"/>
    <property type="match status" value="1"/>
</dbReference>
<feature type="binding site" evidence="10">
    <location>
        <position position="38"/>
    </location>
    <ligand>
        <name>ATP</name>
        <dbReference type="ChEBI" id="CHEBI:30616"/>
    </ligand>
</feature>
<dbReference type="InterPro" id="IPR008271">
    <property type="entry name" value="Ser/Thr_kinase_AS"/>
</dbReference>
<evidence type="ECO:0000256" key="10">
    <source>
        <dbReference type="PROSITE-ProRule" id="PRU10141"/>
    </source>
</evidence>
<evidence type="ECO:0000256" key="2">
    <source>
        <dbReference type="ARBA" id="ARBA00012425"/>
    </source>
</evidence>
<evidence type="ECO:0000259" key="12">
    <source>
        <dbReference type="PROSITE" id="PS50011"/>
    </source>
</evidence>
<dbReference type="GO" id="GO:0010468">
    <property type="term" value="P:regulation of gene expression"/>
    <property type="evidence" value="ECO:0007669"/>
    <property type="project" value="TreeGrafter"/>
</dbReference>
<evidence type="ECO:0000313" key="14">
    <source>
        <dbReference type="EMBL" id="KAJ6245214.1"/>
    </source>
</evidence>
<dbReference type="EMBL" id="JAOAOG010000147">
    <property type="protein sequence ID" value="KAJ6245214.1"/>
    <property type="molecule type" value="Genomic_DNA"/>
</dbReference>
<dbReference type="InterPro" id="IPR050108">
    <property type="entry name" value="CDK"/>
</dbReference>
<evidence type="ECO:0000256" key="9">
    <source>
        <dbReference type="ARBA" id="ARBA00048367"/>
    </source>
</evidence>
<dbReference type="PROSITE" id="PS00107">
    <property type="entry name" value="PROTEIN_KINASE_ATP"/>
    <property type="match status" value="1"/>
</dbReference>
<dbReference type="GO" id="GO:0000307">
    <property type="term" value="C:cyclin-dependent protein kinase holoenzyme complex"/>
    <property type="evidence" value="ECO:0007669"/>
    <property type="project" value="TreeGrafter"/>
</dbReference>
<dbReference type="Proteomes" id="UP001146793">
    <property type="component" value="Unassembled WGS sequence"/>
</dbReference>
<dbReference type="InterPro" id="IPR017441">
    <property type="entry name" value="Protein_kinase_ATP_BS"/>
</dbReference>
<dbReference type="AlphaFoldDB" id="A0AAV7Y4Y3"/>
<keyword evidence="7 10" id="KW-0067">ATP-binding</keyword>
<evidence type="ECO:0000256" key="4">
    <source>
        <dbReference type="ARBA" id="ARBA00022679"/>
    </source>
</evidence>
<dbReference type="InterPro" id="IPR011009">
    <property type="entry name" value="Kinase-like_dom_sf"/>
</dbReference>
<evidence type="ECO:0000256" key="11">
    <source>
        <dbReference type="RuleBase" id="RU000304"/>
    </source>
</evidence>
<dbReference type="GO" id="GO:0005634">
    <property type="term" value="C:nucleus"/>
    <property type="evidence" value="ECO:0007669"/>
    <property type="project" value="TreeGrafter"/>
</dbReference>
<evidence type="ECO:0000256" key="8">
    <source>
        <dbReference type="ARBA" id="ARBA00047811"/>
    </source>
</evidence>
<dbReference type="GO" id="GO:0030332">
    <property type="term" value="F:cyclin binding"/>
    <property type="evidence" value="ECO:0007669"/>
    <property type="project" value="TreeGrafter"/>
</dbReference>
<dbReference type="GO" id="GO:0007165">
    <property type="term" value="P:signal transduction"/>
    <property type="evidence" value="ECO:0007669"/>
    <property type="project" value="TreeGrafter"/>
</dbReference>
<reference evidence="13" key="2">
    <citation type="submission" date="2022-08" db="EMBL/GenBank/DDBJ databases">
        <title>Novel sulphate-reducing endosymbionts in the free-living metamonad Anaeramoeba.</title>
        <authorList>
            <person name="Jerlstrom-Hultqvist J."/>
            <person name="Cepicka I."/>
            <person name="Gallot-Lavallee L."/>
            <person name="Salas-Leiva D."/>
            <person name="Curtis B.A."/>
            <person name="Zahonova K."/>
            <person name="Pipaliya S."/>
            <person name="Dacks J."/>
            <person name="Roger A.J."/>
        </authorList>
    </citation>
    <scope>NUCLEOTIDE SEQUENCE</scope>
    <source>
        <strain evidence="13">Busselton2</strain>
    </source>
</reference>
<comment type="similarity">
    <text evidence="1">Belongs to the protein kinase superfamily. CMGC Ser/Thr protein kinase family. CDC2/CDKX subfamily.</text>
</comment>
<dbReference type="GO" id="GO:0005737">
    <property type="term" value="C:cytoplasm"/>
    <property type="evidence" value="ECO:0007669"/>
    <property type="project" value="TreeGrafter"/>
</dbReference>
<name>A0AAV7Y4Y3_9EUKA</name>
<dbReference type="PROSITE" id="PS00108">
    <property type="entry name" value="PROTEIN_KINASE_ST"/>
    <property type="match status" value="1"/>
</dbReference>